<keyword evidence="2" id="KW-1185">Reference proteome</keyword>
<dbReference type="HOGENOM" id="CLU_2661311_0_0_1"/>
<dbReference type="AlphaFoldDB" id="A0A0C9ZTY9"/>
<accession>A0A0C9ZTY9</accession>
<dbReference type="OrthoDB" id="2643173at2759"/>
<dbReference type="EMBL" id="KN833730">
    <property type="protein sequence ID" value="KIK23138.1"/>
    <property type="molecule type" value="Genomic_DNA"/>
</dbReference>
<dbReference type="Proteomes" id="UP000054018">
    <property type="component" value="Unassembled WGS sequence"/>
</dbReference>
<organism evidence="1 2">
    <name type="scientific">Pisolithus microcarpus 441</name>
    <dbReference type="NCBI Taxonomy" id="765257"/>
    <lineage>
        <taxon>Eukaryota</taxon>
        <taxon>Fungi</taxon>
        <taxon>Dikarya</taxon>
        <taxon>Basidiomycota</taxon>
        <taxon>Agaricomycotina</taxon>
        <taxon>Agaricomycetes</taxon>
        <taxon>Agaricomycetidae</taxon>
        <taxon>Boletales</taxon>
        <taxon>Sclerodermatineae</taxon>
        <taxon>Pisolithaceae</taxon>
        <taxon>Pisolithus</taxon>
    </lineage>
</organism>
<reference evidence="2" key="2">
    <citation type="submission" date="2015-01" db="EMBL/GenBank/DDBJ databases">
        <title>Evolutionary Origins and Diversification of the Mycorrhizal Mutualists.</title>
        <authorList>
            <consortium name="DOE Joint Genome Institute"/>
            <consortium name="Mycorrhizal Genomics Consortium"/>
            <person name="Kohler A."/>
            <person name="Kuo A."/>
            <person name="Nagy L.G."/>
            <person name="Floudas D."/>
            <person name="Copeland A."/>
            <person name="Barry K.W."/>
            <person name="Cichocki N."/>
            <person name="Veneault-Fourrey C."/>
            <person name="LaButti K."/>
            <person name="Lindquist E.A."/>
            <person name="Lipzen A."/>
            <person name="Lundell T."/>
            <person name="Morin E."/>
            <person name="Murat C."/>
            <person name="Riley R."/>
            <person name="Ohm R."/>
            <person name="Sun H."/>
            <person name="Tunlid A."/>
            <person name="Henrissat B."/>
            <person name="Grigoriev I.V."/>
            <person name="Hibbett D.S."/>
            <person name="Martin F."/>
        </authorList>
    </citation>
    <scope>NUCLEOTIDE SEQUENCE [LARGE SCALE GENOMIC DNA]</scope>
    <source>
        <strain evidence="2">441</strain>
    </source>
</reference>
<proteinExistence type="predicted"/>
<name>A0A0C9ZTY9_9AGAM</name>
<protein>
    <submittedName>
        <fullName evidence="1">Uncharacterized protein</fullName>
    </submittedName>
</protein>
<reference evidence="1 2" key="1">
    <citation type="submission" date="2014-04" db="EMBL/GenBank/DDBJ databases">
        <authorList>
            <consortium name="DOE Joint Genome Institute"/>
            <person name="Kuo A."/>
            <person name="Kohler A."/>
            <person name="Costa M.D."/>
            <person name="Nagy L.G."/>
            <person name="Floudas D."/>
            <person name="Copeland A."/>
            <person name="Barry K.W."/>
            <person name="Cichocki N."/>
            <person name="Veneault-Fourrey C."/>
            <person name="LaButti K."/>
            <person name="Lindquist E.A."/>
            <person name="Lipzen A."/>
            <person name="Lundell T."/>
            <person name="Morin E."/>
            <person name="Murat C."/>
            <person name="Sun H."/>
            <person name="Tunlid A."/>
            <person name="Henrissat B."/>
            <person name="Grigoriev I.V."/>
            <person name="Hibbett D.S."/>
            <person name="Martin F."/>
            <person name="Nordberg H.P."/>
            <person name="Cantor M.N."/>
            <person name="Hua S.X."/>
        </authorList>
    </citation>
    <scope>NUCLEOTIDE SEQUENCE [LARGE SCALE GENOMIC DNA]</scope>
    <source>
        <strain evidence="1 2">441</strain>
    </source>
</reference>
<sequence length="76" mass="8700">MGCFMRNSEVCEALYFAGVPVWLVHDEEFISPTMNIIRPVQLTFPDNIVRVMYLERGVSKPFPSIFEGPGGLLHHY</sequence>
<evidence type="ECO:0000313" key="1">
    <source>
        <dbReference type="EMBL" id="KIK23138.1"/>
    </source>
</evidence>
<evidence type="ECO:0000313" key="2">
    <source>
        <dbReference type="Proteomes" id="UP000054018"/>
    </source>
</evidence>
<gene>
    <name evidence="1" type="ORF">PISMIDRAFT_39304</name>
</gene>
<feature type="non-terminal residue" evidence="1">
    <location>
        <position position="76"/>
    </location>
</feature>